<dbReference type="Gene3D" id="2.120.10.80">
    <property type="entry name" value="Kelch-type beta propeller"/>
    <property type="match status" value="2"/>
</dbReference>
<dbReference type="AlphaFoldDB" id="A0AAN6YZ31"/>
<evidence type="ECO:0008006" key="8">
    <source>
        <dbReference type="Google" id="ProtNLM"/>
    </source>
</evidence>
<feature type="region of interest" description="Disordered" evidence="3">
    <location>
        <begin position="554"/>
        <end position="624"/>
    </location>
</feature>
<dbReference type="SUPFAM" id="SSF50965">
    <property type="entry name" value="Galactose oxidase, central domain"/>
    <property type="match status" value="1"/>
</dbReference>
<organism evidence="6 7">
    <name type="scientific">Parathielavia appendiculata</name>
    <dbReference type="NCBI Taxonomy" id="2587402"/>
    <lineage>
        <taxon>Eukaryota</taxon>
        <taxon>Fungi</taxon>
        <taxon>Dikarya</taxon>
        <taxon>Ascomycota</taxon>
        <taxon>Pezizomycotina</taxon>
        <taxon>Sordariomycetes</taxon>
        <taxon>Sordariomycetidae</taxon>
        <taxon>Sordariales</taxon>
        <taxon>Chaetomiaceae</taxon>
        <taxon>Parathielavia</taxon>
    </lineage>
</organism>
<accession>A0AAN6YZ31</accession>
<feature type="signal peptide" evidence="5">
    <location>
        <begin position="1"/>
        <end position="16"/>
    </location>
</feature>
<evidence type="ECO:0000313" key="6">
    <source>
        <dbReference type="EMBL" id="KAK4119436.1"/>
    </source>
</evidence>
<evidence type="ECO:0000256" key="5">
    <source>
        <dbReference type="SAM" id="SignalP"/>
    </source>
</evidence>
<dbReference type="PANTHER" id="PTHR47435:SF4">
    <property type="entry name" value="KELCH REPEAT PROTEIN (AFU_ORTHOLOGUE AFUA_5G12780)"/>
    <property type="match status" value="1"/>
</dbReference>
<evidence type="ECO:0000256" key="2">
    <source>
        <dbReference type="ARBA" id="ARBA00023004"/>
    </source>
</evidence>
<dbReference type="InterPro" id="IPR015915">
    <property type="entry name" value="Kelch-typ_b-propeller"/>
</dbReference>
<dbReference type="PANTHER" id="PTHR47435">
    <property type="entry name" value="KELCH REPEAT PROTEIN (AFU_ORTHOLOGUE AFUA_5G12780)"/>
    <property type="match status" value="1"/>
</dbReference>
<name>A0AAN6YZ31_9PEZI</name>
<gene>
    <name evidence="6" type="ORF">N657DRAFT_581594</name>
</gene>
<dbReference type="GeneID" id="87826316"/>
<feature type="compositionally biased region" description="Polar residues" evidence="3">
    <location>
        <begin position="612"/>
        <end position="624"/>
    </location>
</feature>
<keyword evidence="4" id="KW-0812">Transmembrane</keyword>
<evidence type="ECO:0000256" key="1">
    <source>
        <dbReference type="ARBA" id="ARBA00022737"/>
    </source>
</evidence>
<keyword evidence="5" id="KW-0732">Signal</keyword>
<reference evidence="6" key="1">
    <citation type="journal article" date="2023" name="Mol. Phylogenet. Evol.">
        <title>Genome-scale phylogeny and comparative genomics of the fungal order Sordariales.</title>
        <authorList>
            <person name="Hensen N."/>
            <person name="Bonometti L."/>
            <person name="Westerberg I."/>
            <person name="Brannstrom I.O."/>
            <person name="Guillou S."/>
            <person name="Cros-Aarteil S."/>
            <person name="Calhoun S."/>
            <person name="Haridas S."/>
            <person name="Kuo A."/>
            <person name="Mondo S."/>
            <person name="Pangilinan J."/>
            <person name="Riley R."/>
            <person name="LaButti K."/>
            <person name="Andreopoulos B."/>
            <person name="Lipzen A."/>
            <person name="Chen C."/>
            <person name="Yan M."/>
            <person name="Daum C."/>
            <person name="Ng V."/>
            <person name="Clum A."/>
            <person name="Steindorff A."/>
            <person name="Ohm R.A."/>
            <person name="Martin F."/>
            <person name="Silar P."/>
            <person name="Natvig D.O."/>
            <person name="Lalanne C."/>
            <person name="Gautier V."/>
            <person name="Ament-Velasquez S.L."/>
            <person name="Kruys A."/>
            <person name="Hutchinson M.I."/>
            <person name="Powell A.J."/>
            <person name="Barry K."/>
            <person name="Miller A.N."/>
            <person name="Grigoriev I.V."/>
            <person name="Debuchy R."/>
            <person name="Gladieux P."/>
            <person name="Hiltunen Thoren M."/>
            <person name="Johannesson H."/>
        </authorList>
    </citation>
    <scope>NUCLEOTIDE SEQUENCE</scope>
    <source>
        <strain evidence="6">CBS 731.68</strain>
    </source>
</reference>
<evidence type="ECO:0000256" key="3">
    <source>
        <dbReference type="SAM" id="MobiDB-lite"/>
    </source>
</evidence>
<proteinExistence type="predicted"/>
<keyword evidence="1" id="KW-0677">Repeat</keyword>
<dbReference type="GO" id="GO:0019760">
    <property type="term" value="P:glucosinolate metabolic process"/>
    <property type="evidence" value="ECO:0007669"/>
    <property type="project" value="UniProtKB-ARBA"/>
</dbReference>
<evidence type="ECO:0000313" key="7">
    <source>
        <dbReference type="Proteomes" id="UP001302602"/>
    </source>
</evidence>
<feature type="chain" id="PRO_5042858470" description="Kelch repeat-containing protein" evidence="5">
    <location>
        <begin position="17"/>
        <end position="624"/>
    </location>
</feature>
<keyword evidence="4" id="KW-0472">Membrane</keyword>
<keyword evidence="4" id="KW-1133">Transmembrane helix</keyword>
<feature type="compositionally biased region" description="Polar residues" evidence="3">
    <location>
        <begin position="576"/>
        <end position="587"/>
    </location>
</feature>
<comment type="caution">
    <text evidence="6">The sequence shown here is derived from an EMBL/GenBank/DDBJ whole genome shotgun (WGS) entry which is preliminary data.</text>
</comment>
<feature type="compositionally biased region" description="Low complexity" evidence="3">
    <location>
        <begin position="475"/>
        <end position="484"/>
    </location>
</feature>
<protein>
    <recommendedName>
        <fullName evidence="8">Kelch repeat-containing protein</fullName>
    </recommendedName>
</protein>
<feature type="region of interest" description="Disordered" evidence="3">
    <location>
        <begin position="473"/>
        <end position="498"/>
    </location>
</feature>
<keyword evidence="7" id="KW-1185">Reference proteome</keyword>
<dbReference type="InterPro" id="IPR011043">
    <property type="entry name" value="Gal_Oxase/kelch_b-propeller"/>
</dbReference>
<dbReference type="RefSeq" id="XP_062643209.1">
    <property type="nucleotide sequence ID" value="XM_062789546.1"/>
</dbReference>
<feature type="transmembrane region" description="Helical" evidence="4">
    <location>
        <begin position="502"/>
        <end position="527"/>
    </location>
</feature>
<dbReference type="Proteomes" id="UP001302602">
    <property type="component" value="Unassembled WGS sequence"/>
</dbReference>
<reference evidence="6" key="2">
    <citation type="submission" date="2023-05" db="EMBL/GenBank/DDBJ databases">
        <authorList>
            <consortium name="Lawrence Berkeley National Laboratory"/>
            <person name="Steindorff A."/>
            <person name="Hensen N."/>
            <person name="Bonometti L."/>
            <person name="Westerberg I."/>
            <person name="Brannstrom I.O."/>
            <person name="Guillou S."/>
            <person name="Cros-Aarteil S."/>
            <person name="Calhoun S."/>
            <person name="Haridas S."/>
            <person name="Kuo A."/>
            <person name="Mondo S."/>
            <person name="Pangilinan J."/>
            <person name="Riley R."/>
            <person name="Labutti K."/>
            <person name="Andreopoulos B."/>
            <person name="Lipzen A."/>
            <person name="Chen C."/>
            <person name="Yanf M."/>
            <person name="Daum C."/>
            <person name="Ng V."/>
            <person name="Clum A."/>
            <person name="Ohm R."/>
            <person name="Martin F."/>
            <person name="Silar P."/>
            <person name="Natvig D."/>
            <person name="Lalanne C."/>
            <person name="Gautier V."/>
            <person name="Ament-Velasquez S.L."/>
            <person name="Kruys A."/>
            <person name="Hutchinson M.I."/>
            <person name="Powell A.J."/>
            <person name="Barry K."/>
            <person name="Miller A.N."/>
            <person name="Grigoriev I.V."/>
            <person name="Debuchy R."/>
            <person name="Gladieux P."/>
            <person name="Thoren M.H."/>
            <person name="Johannesson H."/>
        </authorList>
    </citation>
    <scope>NUCLEOTIDE SEQUENCE</scope>
    <source>
        <strain evidence="6">CBS 731.68</strain>
    </source>
</reference>
<sequence length="624" mass="67578">MGVLASLLLLGRCGLGFVLPAVHRASGAEYQFRSQNPRDNFCRRHGHQTVVIDDKLYIDGGFVNFDTFPSDHQTHSNAWLGFHDLRNYTLRNGEAWPNLDISLNKDPKTIPTVHGGVLWGDSVNKRFFVVGGEYTTGFPSSDFHLLSYDILYDKWDDFGQPALATPLTVSSYGAGVGVSEIGQGYYYGGWISNASMRGWEKGRTMSSAFYKYEYDTNATTRANAPDNLPRAEGAMLWIPAGDTGMLVYFGGVVSPNGTNDTAAPQPLDKIFVYDPSTNAWETQTATGEIPQNRRQFTAGVAWAPDRSSYNIYIWGGLSVQPPVVNVTAFSDIYILTIPSFTWLKVFPDRRGNATFKNGHYAASGNMVYGNSQMFIIGGTYPNPGDEDICDLAQAAWAQHNLFTGTKGNVGDHPNGTYWALPDPNITSNVVPVDVYNVVGGDKNGGATVLSPEAGYDTPNGLLHTLLTRQPTFAARTPTRPVTSTAPPPPDPPPPPRRLSTGAIVGIAIASATALVLISIAVCVMIGYRIRRRRLLQEQRRTSYLSEQTCVPGIIPSPQETGAPAVSEPYSSYFGLGSTSQHSVQQSMGGDPAQLEDTSPKVRPPPAELEAQGSGTPASQEGQAH</sequence>
<dbReference type="EMBL" id="MU853248">
    <property type="protein sequence ID" value="KAK4119436.1"/>
    <property type="molecule type" value="Genomic_DNA"/>
</dbReference>
<evidence type="ECO:0000256" key="4">
    <source>
        <dbReference type="SAM" id="Phobius"/>
    </source>
</evidence>
<keyword evidence="2" id="KW-0408">Iron</keyword>
<feature type="compositionally biased region" description="Pro residues" evidence="3">
    <location>
        <begin position="485"/>
        <end position="496"/>
    </location>
</feature>